<name>A0AAD7RPP1_9TELE</name>
<keyword evidence="1" id="KW-0732">Signal</keyword>
<feature type="signal peptide" evidence="1">
    <location>
        <begin position="1"/>
        <end position="15"/>
    </location>
</feature>
<reference evidence="2" key="1">
    <citation type="journal article" date="2023" name="Science">
        <title>Genome structures resolve the early diversification of teleost fishes.</title>
        <authorList>
            <person name="Parey E."/>
            <person name="Louis A."/>
            <person name="Montfort J."/>
            <person name="Bouchez O."/>
            <person name="Roques C."/>
            <person name="Iampietro C."/>
            <person name="Lluch J."/>
            <person name="Castinel A."/>
            <person name="Donnadieu C."/>
            <person name="Desvignes T."/>
            <person name="Floi Bucao C."/>
            <person name="Jouanno E."/>
            <person name="Wen M."/>
            <person name="Mejri S."/>
            <person name="Dirks R."/>
            <person name="Jansen H."/>
            <person name="Henkel C."/>
            <person name="Chen W.J."/>
            <person name="Zahm M."/>
            <person name="Cabau C."/>
            <person name="Klopp C."/>
            <person name="Thompson A.W."/>
            <person name="Robinson-Rechavi M."/>
            <person name="Braasch I."/>
            <person name="Lecointre G."/>
            <person name="Bobe J."/>
            <person name="Postlethwait J.H."/>
            <person name="Berthelot C."/>
            <person name="Roest Crollius H."/>
            <person name="Guiguen Y."/>
        </authorList>
    </citation>
    <scope>NUCLEOTIDE SEQUENCE</scope>
    <source>
        <strain evidence="2">NC1722</strain>
    </source>
</reference>
<dbReference type="AlphaFoldDB" id="A0AAD7RPP1"/>
<protein>
    <submittedName>
        <fullName evidence="2">Uncharacterized protein</fullName>
    </submittedName>
</protein>
<evidence type="ECO:0000313" key="3">
    <source>
        <dbReference type="Proteomes" id="UP001221898"/>
    </source>
</evidence>
<evidence type="ECO:0000256" key="1">
    <source>
        <dbReference type="SAM" id="SignalP"/>
    </source>
</evidence>
<dbReference type="Proteomes" id="UP001221898">
    <property type="component" value="Unassembled WGS sequence"/>
</dbReference>
<sequence length="100" mass="10858">MALLLLACVPMSGLWRVTEVKERGCEITQPQALLFASSARPTGRQGIHLTGSAGTRETISRSPWGWRWCCPRGRGRGGNEALMHSSHLTALKAHGVQGHI</sequence>
<gene>
    <name evidence="2" type="ORF">AAFF_G00146170</name>
</gene>
<accession>A0AAD7RPP1</accession>
<dbReference type="EMBL" id="JAINUG010000200">
    <property type="protein sequence ID" value="KAJ8388126.1"/>
    <property type="molecule type" value="Genomic_DNA"/>
</dbReference>
<comment type="caution">
    <text evidence="2">The sequence shown here is derived from an EMBL/GenBank/DDBJ whole genome shotgun (WGS) entry which is preliminary data.</text>
</comment>
<organism evidence="2 3">
    <name type="scientific">Aldrovandia affinis</name>
    <dbReference type="NCBI Taxonomy" id="143900"/>
    <lineage>
        <taxon>Eukaryota</taxon>
        <taxon>Metazoa</taxon>
        <taxon>Chordata</taxon>
        <taxon>Craniata</taxon>
        <taxon>Vertebrata</taxon>
        <taxon>Euteleostomi</taxon>
        <taxon>Actinopterygii</taxon>
        <taxon>Neopterygii</taxon>
        <taxon>Teleostei</taxon>
        <taxon>Notacanthiformes</taxon>
        <taxon>Halosauridae</taxon>
        <taxon>Aldrovandia</taxon>
    </lineage>
</organism>
<proteinExistence type="predicted"/>
<keyword evidence="3" id="KW-1185">Reference proteome</keyword>
<feature type="chain" id="PRO_5042059088" evidence="1">
    <location>
        <begin position="16"/>
        <end position="100"/>
    </location>
</feature>
<evidence type="ECO:0000313" key="2">
    <source>
        <dbReference type="EMBL" id="KAJ8388126.1"/>
    </source>
</evidence>